<accession>A0AA41EN99</accession>
<proteinExistence type="predicted"/>
<dbReference type="EMBL" id="JAERKF010000003">
    <property type="protein sequence ID" value="MBS1009859.1"/>
    <property type="molecule type" value="Genomic_DNA"/>
</dbReference>
<reference evidence="2" key="2">
    <citation type="submission" date="2022-09" db="EMBL/GenBank/DDBJ databases">
        <title>Genome-inferred correspondence between phylogeny and metabolic traits in the wild Drosophila gut microbiome.</title>
        <authorList>
            <person name="Bueno E."/>
            <person name="Blow F."/>
            <person name="Douglas A.E."/>
        </authorList>
    </citation>
    <scope>NUCLEOTIDE SEQUENCE</scope>
    <source>
        <strain evidence="2">Dm-2019-70</strain>
    </source>
</reference>
<dbReference type="AlphaFoldDB" id="A0AA41EN99"/>
<dbReference type="EMBL" id="CP113117">
    <property type="protein sequence ID" value="WAD02713.1"/>
    <property type="molecule type" value="Genomic_DNA"/>
</dbReference>
<evidence type="ECO:0000313" key="4">
    <source>
        <dbReference type="Proteomes" id="UP000676478"/>
    </source>
</evidence>
<evidence type="ECO:0000256" key="1">
    <source>
        <dbReference type="SAM" id="MobiDB-lite"/>
    </source>
</evidence>
<name>A0AA41EN99_LEVBR</name>
<sequence length="51" mass="5926">MAKKDETDPYYHPGPHVHPKKYSSSGGLADWGPLLSWFSDGIKKLWHRFKK</sequence>
<gene>
    <name evidence="2" type="ORF">JK167_03295</name>
    <name evidence="3" type="ORF">ORR04_05935</name>
</gene>
<dbReference type="RefSeq" id="WP_011668452.1">
    <property type="nucleotide sequence ID" value="NZ_BBOW01000088.1"/>
</dbReference>
<dbReference type="Proteomes" id="UP001164768">
    <property type="component" value="Chromosome"/>
</dbReference>
<reference evidence="2" key="1">
    <citation type="submission" date="2020-12" db="EMBL/GenBank/DDBJ databases">
        <authorList>
            <person name="Mcmullen J.G."/>
        </authorList>
    </citation>
    <scope>NUCLEOTIDE SEQUENCE</scope>
    <source>
        <strain evidence="2">Dm-2019-70</strain>
    </source>
</reference>
<organism evidence="2 4">
    <name type="scientific">Levilactobacillus brevis</name>
    <name type="common">Lactobacillus brevis</name>
    <dbReference type="NCBI Taxonomy" id="1580"/>
    <lineage>
        <taxon>Bacteria</taxon>
        <taxon>Bacillati</taxon>
        <taxon>Bacillota</taxon>
        <taxon>Bacilli</taxon>
        <taxon>Lactobacillales</taxon>
        <taxon>Lactobacillaceae</taxon>
        <taxon>Levilactobacillus</taxon>
    </lineage>
</organism>
<reference evidence="3" key="3">
    <citation type="submission" date="2022-11" db="EMBL/GenBank/DDBJ databases">
        <title>Whole genome sequence of Levilactobacillus brevis SMB091.</title>
        <authorList>
            <person name="Kim J.-M."/>
            <person name="Kim O.-C."/>
            <person name="Choi Y.H."/>
            <person name="Han N.S."/>
            <person name="Hurh B."/>
        </authorList>
    </citation>
    <scope>NUCLEOTIDE SEQUENCE</scope>
    <source>
        <strain evidence="3">SMB091</strain>
    </source>
</reference>
<feature type="region of interest" description="Disordered" evidence="1">
    <location>
        <begin position="1"/>
        <end position="25"/>
    </location>
</feature>
<dbReference type="GeneID" id="56994249"/>
<protein>
    <submittedName>
        <fullName evidence="2">Uncharacterized protein</fullName>
    </submittedName>
</protein>
<evidence type="ECO:0000313" key="2">
    <source>
        <dbReference type="EMBL" id="MBS1009859.1"/>
    </source>
</evidence>
<dbReference type="Proteomes" id="UP000676478">
    <property type="component" value="Unassembled WGS sequence"/>
</dbReference>
<evidence type="ECO:0000313" key="3">
    <source>
        <dbReference type="EMBL" id="WAD02713.1"/>
    </source>
</evidence>